<evidence type="ECO:0000313" key="3">
    <source>
        <dbReference type="Proteomes" id="UP001330184"/>
    </source>
</evidence>
<accession>A0AA48KM82</accession>
<keyword evidence="3" id="KW-1185">Reference proteome</keyword>
<gene>
    <name evidence="2" type="ORF">MACH07_27790</name>
</gene>
<feature type="transmembrane region" description="Helical" evidence="1">
    <location>
        <begin position="178"/>
        <end position="198"/>
    </location>
</feature>
<dbReference type="EMBL" id="AP027268">
    <property type="protein sequence ID" value="BDW93947.1"/>
    <property type="molecule type" value="Genomic_DNA"/>
</dbReference>
<feature type="transmembrane region" description="Helical" evidence="1">
    <location>
        <begin position="87"/>
        <end position="107"/>
    </location>
</feature>
<feature type="transmembrane region" description="Helical" evidence="1">
    <location>
        <begin position="63"/>
        <end position="80"/>
    </location>
</feature>
<keyword evidence="1" id="KW-1133">Transmembrane helix</keyword>
<keyword evidence="1" id="KW-0472">Membrane</keyword>
<dbReference type="RefSeq" id="WP_338194908.1">
    <property type="nucleotide sequence ID" value="NZ_AP027268.1"/>
</dbReference>
<dbReference type="AlphaFoldDB" id="A0AA48KM82"/>
<feature type="transmembrane region" description="Helical" evidence="1">
    <location>
        <begin position="12"/>
        <end position="31"/>
    </location>
</feature>
<feature type="transmembrane region" description="Helical" evidence="1">
    <location>
        <begin position="113"/>
        <end position="131"/>
    </location>
</feature>
<evidence type="ECO:0000313" key="2">
    <source>
        <dbReference type="EMBL" id="BDW93947.1"/>
    </source>
</evidence>
<feature type="transmembrane region" description="Helical" evidence="1">
    <location>
        <begin position="152"/>
        <end position="172"/>
    </location>
</feature>
<name>A0AA48KM82_9FLAO</name>
<sequence>MNRIKEKILPQICVVYTRYLIGGAFVFASLIKIKGHRFTTESGEMYPIHSAWHFFETMYQSGLYWKFIGMGQLIAGLLLMSQRFSKLGALINFPIILNVFVITLSYSFAYTPVVTGLMLLGNIWLILWEWNEIKIIFNLQPHIDTGERLEKDVHWQILGAILFIFTFTYRILIDQYNIGLWALICLLIGIVGLIVGLYREGKRKIRLNQQH</sequence>
<reference evidence="2 3" key="1">
    <citation type="submission" date="2023-01" db="EMBL/GenBank/DDBJ databases">
        <title>Complete genome sequence of Muricauda aquimarina strain IFOP_LL357.</title>
        <authorList>
            <person name="Gajardo G."/>
            <person name="Ueki S."/>
            <person name="Maruyama F."/>
        </authorList>
    </citation>
    <scope>NUCLEOTIDE SEQUENCE [LARGE SCALE GENOMIC DNA]</scope>
    <source>
        <strain evidence="2 3">IFOP_LL357</strain>
    </source>
</reference>
<dbReference type="Proteomes" id="UP001330184">
    <property type="component" value="Chromosome"/>
</dbReference>
<proteinExistence type="predicted"/>
<keyword evidence="1" id="KW-0812">Transmembrane</keyword>
<protein>
    <recommendedName>
        <fullName evidence="4">DoxX family protein</fullName>
    </recommendedName>
</protein>
<organism evidence="2 3">
    <name type="scientific">Flagellimonas marinaquae</name>
    <dbReference type="NCBI Taxonomy" id="254955"/>
    <lineage>
        <taxon>Bacteria</taxon>
        <taxon>Pseudomonadati</taxon>
        <taxon>Bacteroidota</taxon>
        <taxon>Flavobacteriia</taxon>
        <taxon>Flavobacteriales</taxon>
        <taxon>Flavobacteriaceae</taxon>
        <taxon>Flagellimonas</taxon>
    </lineage>
</organism>
<evidence type="ECO:0008006" key="4">
    <source>
        <dbReference type="Google" id="ProtNLM"/>
    </source>
</evidence>
<evidence type="ECO:0000256" key="1">
    <source>
        <dbReference type="SAM" id="Phobius"/>
    </source>
</evidence>